<organism evidence="9 10">
    <name type="scientific">Echinicola arenosa</name>
    <dbReference type="NCBI Taxonomy" id="2774144"/>
    <lineage>
        <taxon>Bacteria</taxon>
        <taxon>Pseudomonadati</taxon>
        <taxon>Bacteroidota</taxon>
        <taxon>Cytophagia</taxon>
        <taxon>Cytophagales</taxon>
        <taxon>Cyclobacteriaceae</taxon>
        <taxon>Echinicola</taxon>
    </lineage>
</organism>
<evidence type="ECO:0000256" key="2">
    <source>
        <dbReference type="ARBA" id="ARBA00022723"/>
    </source>
</evidence>
<feature type="transmembrane region" description="Helical" evidence="6">
    <location>
        <begin position="42"/>
        <end position="65"/>
    </location>
</feature>
<keyword evidence="6" id="KW-0472">Membrane</keyword>
<feature type="region of interest" description="Disordered" evidence="5">
    <location>
        <begin position="273"/>
        <end position="311"/>
    </location>
</feature>
<reference evidence="9 10" key="1">
    <citation type="submission" date="2020-09" db="EMBL/GenBank/DDBJ databases">
        <title>Echinicola sp. CAU 1574 isolated from sand of Sido Beach.</title>
        <authorList>
            <person name="Kim W."/>
        </authorList>
    </citation>
    <scope>NUCLEOTIDE SEQUENCE [LARGE SCALE GENOMIC DNA]</scope>
    <source>
        <strain evidence="9 10">CAU 1574</strain>
    </source>
</reference>
<keyword evidence="10" id="KW-1185">Reference proteome</keyword>
<dbReference type="InterPro" id="IPR032858">
    <property type="entry name" value="CcoP_N"/>
</dbReference>
<dbReference type="RefSeq" id="WP_192006929.1">
    <property type="nucleotide sequence ID" value="NZ_JACYTQ010000001.1"/>
</dbReference>
<comment type="caution">
    <text evidence="9">The sequence shown here is derived from an EMBL/GenBank/DDBJ whole genome shotgun (WGS) entry which is preliminary data.</text>
</comment>
<name>A0ABR9AET5_9BACT</name>
<dbReference type="PROSITE" id="PS51007">
    <property type="entry name" value="CYTC"/>
    <property type="match status" value="1"/>
</dbReference>
<keyword evidence="6" id="KW-1133">Transmembrane helix</keyword>
<dbReference type="Pfam" id="PF14715">
    <property type="entry name" value="FixP_N"/>
    <property type="match status" value="1"/>
</dbReference>
<proteinExistence type="predicted"/>
<feature type="signal peptide" evidence="7">
    <location>
        <begin position="1"/>
        <end position="22"/>
    </location>
</feature>
<accession>A0ABR9AET5</accession>
<dbReference type="InterPro" id="IPR050597">
    <property type="entry name" value="Cytochrome_c_Oxidase_Subunit"/>
</dbReference>
<gene>
    <name evidence="9" type="ORF">IFO69_00135</name>
</gene>
<feature type="compositionally biased region" description="Acidic residues" evidence="5">
    <location>
        <begin position="287"/>
        <end position="299"/>
    </location>
</feature>
<dbReference type="Gene3D" id="6.10.280.130">
    <property type="match status" value="1"/>
</dbReference>
<feature type="transmembrane region" description="Helical" evidence="6">
    <location>
        <begin position="130"/>
        <end position="151"/>
    </location>
</feature>
<evidence type="ECO:0000256" key="5">
    <source>
        <dbReference type="SAM" id="MobiDB-lite"/>
    </source>
</evidence>
<sequence>MKKNKFLALLSLLGMASSSVFAQKASGEGVIAALSNMDSSQITLLILIVVVLGVMVLLLILMIYLMSFMGAVLRKENPELANEPTWWESFNEKYISGKYQPIEEEEEIMLDHSYDGIVELDNFMPPWLKYVFYGTIIFAIGYLVNYSTLGWGKTPSEEYKAELEAEAIAAESRKALALASIDENNVEFDQSDQVLIAGGNIFQNNCVACHAADGGGGVGPNFTDEYWIHGGSIKDVFTVIKYGVPEKGMIPWQDQLSPEEIQQVANFILSLKGTTPANPKEPQGELYDPEEEGSIESGEDSAAMDSTTVAS</sequence>
<evidence type="ECO:0000256" key="6">
    <source>
        <dbReference type="SAM" id="Phobius"/>
    </source>
</evidence>
<dbReference type="Proteomes" id="UP000647133">
    <property type="component" value="Unassembled WGS sequence"/>
</dbReference>
<evidence type="ECO:0000259" key="8">
    <source>
        <dbReference type="PROSITE" id="PS51007"/>
    </source>
</evidence>
<keyword evidence="1 4" id="KW-0349">Heme</keyword>
<feature type="chain" id="PRO_5047406297" evidence="7">
    <location>
        <begin position="23"/>
        <end position="311"/>
    </location>
</feature>
<evidence type="ECO:0000256" key="4">
    <source>
        <dbReference type="PROSITE-ProRule" id="PRU00433"/>
    </source>
</evidence>
<keyword evidence="3 4" id="KW-0408">Iron</keyword>
<dbReference type="Gene3D" id="1.10.760.10">
    <property type="entry name" value="Cytochrome c-like domain"/>
    <property type="match status" value="1"/>
</dbReference>
<dbReference type="InterPro" id="IPR009056">
    <property type="entry name" value="Cyt_c-like_dom"/>
</dbReference>
<dbReference type="InterPro" id="IPR036909">
    <property type="entry name" value="Cyt_c-like_dom_sf"/>
</dbReference>
<dbReference type="PANTHER" id="PTHR33751">
    <property type="entry name" value="CBB3-TYPE CYTOCHROME C OXIDASE SUBUNIT FIXP"/>
    <property type="match status" value="1"/>
</dbReference>
<evidence type="ECO:0000313" key="9">
    <source>
        <dbReference type="EMBL" id="MBD8487141.1"/>
    </source>
</evidence>
<protein>
    <submittedName>
        <fullName evidence="9">C-type cytochrome</fullName>
    </submittedName>
</protein>
<evidence type="ECO:0000256" key="3">
    <source>
        <dbReference type="ARBA" id="ARBA00023004"/>
    </source>
</evidence>
<keyword evidence="2 4" id="KW-0479">Metal-binding</keyword>
<evidence type="ECO:0000256" key="1">
    <source>
        <dbReference type="ARBA" id="ARBA00022617"/>
    </source>
</evidence>
<dbReference type="SUPFAM" id="SSF46626">
    <property type="entry name" value="Cytochrome c"/>
    <property type="match status" value="1"/>
</dbReference>
<evidence type="ECO:0000256" key="7">
    <source>
        <dbReference type="SAM" id="SignalP"/>
    </source>
</evidence>
<keyword evidence="6" id="KW-0812">Transmembrane</keyword>
<dbReference type="EMBL" id="JACYTQ010000001">
    <property type="protein sequence ID" value="MBD8487141.1"/>
    <property type="molecule type" value="Genomic_DNA"/>
</dbReference>
<dbReference type="PANTHER" id="PTHR33751:SF1">
    <property type="entry name" value="CBB3-TYPE CYTOCHROME C OXIDASE SUBUNIT FIXP"/>
    <property type="match status" value="1"/>
</dbReference>
<dbReference type="InterPro" id="IPR038414">
    <property type="entry name" value="CcoP_N_sf"/>
</dbReference>
<dbReference type="Pfam" id="PF13442">
    <property type="entry name" value="Cytochrome_CBB3"/>
    <property type="match status" value="1"/>
</dbReference>
<feature type="domain" description="Cytochrome c" evidence="8">
    <location>
        <begin position="193"/>
        <end position="272"/>
    </location>
</feature>
<evidence type="ECO:0000313" key="10">
    <source>
        <dbReference type="Proteomes" id="UP000647133"/>
    </source>
</evidence>
<keyword evidence="7" id="KW-0732">Signal</keyword>